<evidence type="ECO:0000313" key="2">
    <source>
        <dbReference type="EMBL" id="TPG07514.1"/>
    </source>
</evidence>
<dbReference type="AlphaFoldDB" id="A0A502C4G2"/>
<dbReference type="Gene3D" id="2.40.50.200">
    <property type="entry name" value="Bacterial OB-fold"/>
    <property type="match status" value="1"/>
</dbReference>
<proteinExistence type="predicted"/>
<sequence>MGGGAGAVAMQATRPSVSMAPATPVAIRSLSSSGIVTIRGRVAEIYGNKFVMQDASGRALVDTGREGQDGRLVTAGEPVTVQGRFDRGFVHAAFLVGPDNKVVALGPLGGPRDGPGRHGLRHGPDDGPGTPPPPFVADRDGDAPPPLPVATNGTPAPVAAPTSAGN</sequence>
<protein>
    <recommendedName>
        <fullName evidence="4">Bacterial OB-fold domain-containing protein</fullName>
    </recommendedName>
</protein>
<reference evidence="2 3" key="1">
    <citation type="journal article" date="2019" name="Environ. Microbiol.">
        <title>Species interactions and distinct microbial communities in high Arctic permafrost affected cryosols are associated with the CH4 and CO2 gas fluxes.</title>
        <authorList>
            <person name="Altshuler I."/>
            <person name="Hamel J."/>
            <person name="Turney S."/>
            <person name="Magnuson E."/>
            <person name="Levesque R."/>
            <person name="Greer C."/>
            <person name="Whyte L.G."/>
        </authorList>
    </citation>
    <scope>NUCLEOTIDE SEQUENCE [LARGE SCALE GENOMIC DNA]</scope>
    <source>
        <strain evidence="2 3">S5.1</strain>
    </source>
</reference>
<dbReference type="Proteomes" id="UP000318413">
    <property type="component" value="Unassembled WGS sequence"/>
</dbReference>
<evidence type="ECO:0008006" key="4">
    <source>
        <dbReference type="Google" id="ProtNLM"/>
    </source>
</evidence>
<feature type="region of interest" description="Disordered" evidence="1">
    <location>
        <begin position="106"/>
        <end position="166"/>
    </location>
</feature>
<evidence type="ECO:0000256" key="1">
    <source>
        <dbReference type="SAM" id="MobiDB-lite"/>
    </source>
</evidence>
<name>A0A502C4G2_9SPHN</name>
<dbReference type="EMBL" id="RCZK01000018">
    <property type="protein sequence ID" value="TPG07514.1"/>
    <property type="molecule type" value="Genomic_DNA"/>
</dbReference>
<keyword evidence="3" id="KW-1185">Reference proteome</keyword>
<gene>
    <name evidence="2" type="ORF">EAH84_14480</name>
</gene>
<comment type="caution">
    <text evidence="2">The sequence shown here is derived from an EMBL/GenBank/DDBJ whole genome shotgun (WGS) entry which is preliminary data.</text>
</comment>
<evidence type="ECO:0000313" key="3">
    <source>
        <dbReference type="Proteomes" id="UP000318413"/>
    </source>
</evidence>
<dbReference type="InterPro" id="IPR036700">
    <property type="entry name" value="BOBF_sf"/>
</dbReference>
<accession>A0A502C4G2</accession>
<dbReference type="SUPFAM" id="SSF101756">
    <property type="entry name" value="Hypothetical protein YgiW"/>
    <property type="match status" value="1"/>
</dbReference>
<organism evidence="2 3">
    <name type="scientific">Sphingomonas oligophenolica</name>
    <dbReference type="NCBI Taxonomy" id="301154"/>
    <lineage>
        <taxon>Bacteria</taxon>
        <taxon>Pseudomonadati</taxon>
        <taxon>Pseudomonadota</taxon>
        <taxon>Alphaproteobacteria</taxon>
        <taxon>Sphingomonadales</taxon>
        <taxon>Sphingomonadaceae</taxon>
        <taxon>Sphingomonas</taxon>
    </lineage>
</organism>